<accession>A0A5C6S4C8</accession>
<dbReference type="GO" id="GO:0006400">
    <property type="term" value="P:tRNA modification"/>
    <property type="evidence" value="ECO:0007669"/>
    <property type="project" value="UniProtKB-UniRule"/>
</dbReference>
<dbReference type="Gene3D" id="3.40.50.620">
    <property type="entry name" value="HUPs"/>
    <property type="match status" value="1"/>
</dbReference>
<evidence type="ECO:0000259" key="7">
    <source>
        <dbReference type="Pfam" id="PF01171"/>
    </source>
</evidence>
<dbReference type="Proteomes" id="UP000321562">
    <property type="component" value="Unassembled WGS sequence"/>
</dbReference>
<comment type="function">
    <text evidence="6">Ligates lysine onto the cytidine present at position 34 of the AUA codon-specific tRNA(Ile) that contains the anticodon CAU, in an ATP-dependent manner. Cytidine is converted to lysidine, thus changing the amino acid specificity of the tRNA from methionine to isoleucine.</text>
</comment>
<evidence type="ECO:0000256" key="6">
    <source>
        <dbReference type="HAMAP-Rule" id="MF_01161"/>
    </source>
</evidence>
<dbReference type="NCBIfam" id="TIGR02432">
    <property type="entry name" value="lysidine_TilS_N"/>
    <property type="match status" value="1"/>
</dbReference>
<dbReference type="EC" id="6.3.4.19" evidence="6"/>
<comment type="domain">
    <text evidence="6">The N-terminal region contains the highly conserved SGGXDS motif, predicted to be a P-loop motif involved in ATP binding.</text>
</comment>
<dbReference type="EMBL" id="VOPL01000002">
    <property type="protein sequence ID" value="TXB69668.1"/>
    <property type="molecule type" value="Genomic_DNA"/>
</dbReference>
<comment type="caution">
    <text evidence="8">The sequence shown here is derived from an EMBL/GenBank/DDBJ whole genome shotgun (WGS) entry which is preliminary data.</text>
</comment>
<dbReference type="CDD" id="cd01992">
    <property type="entry name" value="TilS_N"/>
    <property type="match status" value="1"/>
</dbReference>
<comment type="similarity">
    <text evidence="6">Belongs to the tRNA(Ile)-lysidine synthase family.</text>
</comment>
<dbReference type="GO" id="GO:0005524">
    <property type="term" value="F:ATP binding"/>
    <property type="evidence" value="ECO:0007669"/>
    <property type="project" value="UniProtKB-UniRule"/>
</dbReference>
<evidence type="ECO:0000256" key="2">
    <source>
        <dbReference type="ARBA" id="ARBA00022694"/>
    </source>
</evidence>
<dbReference type="PANTHER" id="PTHR43033">
    <property type="entry name" value="TRNA(ILE)-LYSIDINE SYNTHASE-RELATED"/>
    <property type="match status" value="1"/>
</dbReference>
<dbReference type="Pfam" id="PF01171">
    <property type="entry name" value="ATP_bind_3"/>
    <property type="match status" value="1"/>
</dbReference>
<sequence length="417" mass="44800">MLRLKALPTDPNRAELPARAFAAFDRLAADLSSLGIAFSGGSDSLALLHLGRDWAATRGVRLAVATVDHGLRPESGAEARGAADVARALGLDHEILHWRAGAEAAGNLMANARDARADLMADWAGRTGLDAVAIGHTSDDQAETLLMRLARGAGIDGLAAMSPRRLDRGTLWLRPLLDFGRQELRDWLRGIGAVWVDDPSNENERFERVRARRAIAALGLDPAALSLSARHLAAARDALDAALSPLIATAEARAGALLLDRTGFDSAPTEQRRRLILAALRFVNGPGYPPRRAGVEHALAELSRGVRVTLDGMVLDPGERLLFHREPAATATAHSGVEWDSRWYISGLQNADSVGALARDVSAFDWRSAGLTHLEAQSLPAVRRANRVFAPYLAPETGLAASPLRDIKDFHRILLGH</sequence>
<dbReference type="GO" id="GO:0005737">
    <property type="term" value="C:cytoplasm"/>
    <property type="evidence" value="ECO:0007669"/>
    <property type="project" value="UniProtKB-SubCell"/>
</dbReference>
<evidence type="ECO:0000313" key="8">
    <source>
        <dbReference type="EMBL" id="TXB69668.1"/>
    </source>
</evidence>
<comment type="catalytic activity">
    <reaction evidence="5 6">
        <text>cytidine(34) in tRNA(Ile2) + L-lysine + ATP = lysidine(34) in tRNA(Ile2) + AMP + diphosphate + H(+)</text>
        <dbReference type="Rhea" id="RHEA:43744"/>
        <dbReference type="Rhea" id="RHEA-COMP:10625"/>
        <dbReference type="Rhea" id="RHEA-COMP:10670"/>
        <dbReference type="ChEBI" id="CHEBI:15378"/>
        <dbReference type="ChEBI" id="CHEBI:30616"/>
        <dbReference type="ChEBI" id="CHEBI:32551"/>
        <dbReference type="ChEBI" id="CHEBI:33019"/>
        <dbReference type="ChEBI" id="CHEBI:82748"/>
        <dbReference type="ChEBI" id="CHEBI:83665"/>
        <dbReference type="ChEBI" id="CHEBI:456215"/>
        <dbReference type="EC" id="6.3.4.19"/>
    </reaction>
</comment>
<dbReference type="AlphaFoldDB" id="A0A5C6S4C8"/>
<dbReference type="HAMAP" id="MF_01161">
    <property type="entry name" value="tRNA_Ile_lys_synt"/>
    <property type="match status" value="1"/>
</dbReference>
<protein>
    <recommendedName>
        <fullName evidence="6">tRNA(Ile)-lysidine synthase</fullName>
        <ecNumber evidence="6">6.3.4.19</ecNumber>
    </recommendedName>
    <alternativeName>
        <fullName evidence="6">tRNA(Ile)-2-lysyl-cytidine synthase</fullName>
    </alternativeName>
    <alternativeName>
        <fullName evidence="6">tRNA(Ile)-lysidine synthetase</fullName>
    </alternativeName>
</protein>
<keyword evidence="6" id="KW-0963">Cytoplasm</keyword>
<dbReference type="InterPro" id="IPR012795">
    <property type="entry name" value="tRNA_Ile_lys_synt_N"/>
</dbReference>
<comment type="subcellular location">
    <subcellularLocation>
        <location evidence="6">Cytoplasm</location>
    </subcellularLocation>
</comment>
<dbReference type="GO" id="GO:0032267">
    <property type="term" value="F:tRNA(Ile)-lysidine synthase activity"/>
    <property type="evidence" value="ECO:0007669"/>
    <property type="project" value="UniProtKB-EC"/>
</dbReference>
<dbReference type="InterPro" id="IPR014729">
    <property type="entry name" value="Rossmann-like_a/b/a_fold"/>
</dbReference>
<feature type="domain" description="tRNA(Ile)-lysidine/2-thiocytidine synthase N-terminal" evidence="7">
    <location>
        <begin position="35"/>
        <end position="213"/>
    </location>
</feature>
<keyword evidence="9" id="KW-1185">Reference proteome</keyword>
<dbReference type="OrthoDB" id="9807403at2"/>
<keyword evidence="1 6" id="KW-0436">Ligase</keyword>
<dbReference type="InterPro" id="IPR012094">
    <property type="entry name" value="tRNA_Ile_lys_synt"/>
</dbReference>
<evidence type="ECO:0000256" key="4">
    <source>
        <dbReference type="ARBA" id="ARBA00022840"/>
    </source>
</evidence>
<organism evidence="8 9">
    <name type="scientific">Paracoccus aurantiacus</name>
    <dbReference type="NCBI Taxonomy" id="2599412"/>
    <lineage>
        <taxon>Bacteria</taxon>
        <taxon>Pseudomonadati</taxon>
        <taxon>Pseudomonadota</taxon>
        <taxon>Alphaproteobacteria</taxon>
        <taxon>Rhodobacterales</taxon>
        <taxon>Paracoccaceae</taxon>
        <taxon>Paracoccus</taxon>
    </lineage>
</organism>
<keyword evidence="4 6" id="KW-0067">ATP-binding</keyword>
<dbReference type="SUPFAM" id="SSF52402">
    <property type="entry name" value="Adenine nucleotide alpha hydrolases-like"/>
    <property type="match status" value="1"/>
</dbReference>
<name>A0A5C6S4C8_9RHOB</name>
<keyword evidence="3 6" id="KW-0547">Nucleotide-binding</keyword>
<reference evidence="8 9" key="1">
    <citation type="submission" date="2019-08" db="EMBL/GenBank/DDBJ databases">
        <authorList>
            <person name="Ye J."/>
        </authorList>
    </citation>
    <scope>NUCLEOTIDE SEQUENCE [LARGE SCALE GENOMIC DNA]</scope>
    <source>
        <strain evidence="8 9">TK008</strain>
    </source>
</reference>
<dbReference type="PANTHER" id="PTHR43033:SF1">
    <property type="entry name" value="TRNA(ILE)-LYSIDINE SYNTHASE-RELATED"/>
    <property type="match status" value="1"/>
</dbReference>
<feature type="binding site" evidence="6">
    <location>
        <begin position="39"/>
        <end position="44"/>
    </location>
    <ligand>
        <name>ATP</name>
        <dbReference type="ChEBI" id="CHEBI:30616"/>
    </ligand>
</feature>
<evidence type="ECO:0000256" key="3">
    <source>
        <dbReference type="ARBA" id="ARBA00022741"/>
    </source>
</evidence>
<evidence type="ECO:0000313" key="9">
    <source>
        <dbReference type="Proteomes" id="UP000321562"/>
    </source>
</evidence>
<keyword evidence="2 6" id="KW-0819">tRNA processing</keyword>
<gene>
    <name evidence="6 8" type="primary">tilS</name>
    <name evidence="8" type="ORF">FQV27_05990</name>
</gene>
<proteinExistence type="inferred from homology"/>
<evidence type="ECO:0000256" key="5">
    <source>
        <dbReference type="ARBA" id="ARBA00048539"/>
    </source>
</evidence>
<evidence type="ECO:0000256" key="1">
    <source>
        <dbReference type="ARBA" id="ARBA00022598"/>
    </source>
</evidence>
<dbReference type="InterPro" id="IPR011063">
    <property type="entry name" value="TilS/TtcA_N"/>
</dbReference>